<keyword evidence="2" id="KW-1185">Reference proteome</keyword>
<dbReference type="EMBL" id="DVAD01000016">
    <property type="protein sequence ID" value="HIJ99854.1"/>
    <property type="molecule type" value="Genomic_DNA"/>
</dbReference>
<dbReference type="AlphaFoldDB" id="A0A832X5J3"/>
<reference evidence="1 2" key="1">
    <citation type="journal article" name="Nat. Commun.">
        <title>Undinarchaeota illuminate DPANN phylogeny and the impact of gene transfer on archaeal evolution.</title>
        <authorList>
            <person name="Dombrowski N."/>
            <person name="Williams T.A."/>
            <person name="Sun J."/>
            <person name="Woodcroft B.J."/>
            <person name="Lee J.H."/>
            <person name="Minh B.Q."/>
            <person name="Rinke C."/>
            <person name="Spang A."/>
        </authorList>
    </citation>
    <scope>NUCLEOTIDE SEQUENCE [LARGE SCALE GENOMIC DNA]</scope>
    <source>
        <strain evidence="1">MAG_bin17</strain>
    </source>
</reference>
<organism evidence="1 2">
    <name type="scientific">Candidatus Undinarchaeum marinum</name>
    <dbReference type="NCBI Taxonomy" id="2756141"/>
    <lineage>
        <taxon>Archaea</taxon>
        <taxon>Candidatus Undinarchaeota</taxon>
        <taxon>Candidatus Undinarchaeia</taxon>
        <taxon>Candidatus Undinarchaeales</taxon>
        <taxon>Candidatus Undinarchaeaceae</taxon>
        <taxon>Candidatus Undinarchaeum</taxon>
    </lineage>
</organism>
<dbReference type="Proteomes" id="UP000604391">
    <property type="component" value="Unassembled WGS sequence"/>
</dbReference>
<protein>
    <submittedName>
        <fullName evidence="1">Uncharacterized protein</fullName>
    </submittedName>
</protein>
<evidence type="ECO:0000313" key="2">
    <source>
        <dbReference type="Proteomes" id="UP000604391"/>
    </source>
</evidence>
<sequence length="247" mass="28561">MSHPKFQTLVIPDRSVVRQYPGSPEQMVTIFYDALEQFIEPTRSYTKRKIIIKLAKYVSELLTLPYTETKANKMVADWEQYVSKGIPVPLSYCIKEDLITCFHRSVFLQILFQEHEIESCIQTGFTSDIVDSEKSPVPIEDYMKYSIGVPSWELHVWNIAYDGRVPLYVDSSLLLDKKPSISSLENFEYKSARTYFRANLGDGYYIHNLGDFPDFESRNTRGINVEALTEKSSRSLRTVLKKEALLD</sequence>
<name>A0A832X5J3_9ARCH</name>
<proteinExistence type="predicted"/>
<comment type="caution">
    <text evidence="1">The sequence shown here is derived from an EMBL/GenBank/DDBJ whole genome shotgun (WGS) entry which is preliminary data.</text>
</comment>
<evidence type="ECO:0000313" key="1">
    <source>
        <dbReference type="EMBL" id="HIJ99854.1"/>
    </source>
</evidence>
<accession>A0A832X5J3</accession>
<gene>
    <name evidence="1" type="ORF">H1011_03510</name>
</gene>